<accession>A0A4S8LLA9</accession>
<protein>
    <submittedName>
        <fullName evidence="4">Thioredoxin-like protein</fullName>
    </submittedName>
</protein>
<dbReference type="AlphaFoldDB" id="A0A4S8LLA9"/>
<proteinExistence type="predicted"/>
<dbReference type="CDD" id="cd02947">
    <property type="entry name" value="TRX_family"/>
    <property type="match status" value="1"/>
</dbReference>
<dbReference type="InterPro" id="IPR013766">
    <property type="entry name" value="Thioredoxin_domain"/>
</dbReference>
<dbReference type="InterPro" id="IPR036249">
    <property type="entry name" value="Thioredoxin-like_sf"/>
</dbReference>
<sequence length="298" mass="32316">MSKEPIEIKSVSEWNTILRAAKAAGQTVIVDFHAVWCGPCKQIAPIYTSLASQYPFTHFLRVDVDGPGTKAIAAKYQITAMPTFLAIKPNDSSSSNDPQASKTGQVVETLRGADPQGLHRMVAAHASHAYTPNSTLGSTEAEEGKKKGNEAFAQGRFKDAVEEYTKAIKLAPQSGVLYANRALAYIRMIQSKDKDGSGDTSAEERKVARVKAIEDAQRATNLEERWGKAWVRMAEAMLLSTDEEAMEDVEASKRAAGRKMSLLGVEEALENAVGLSDGKVKAEAEKMLGNVRKELNTA</sequence>
<keyword evidence="2" id="KW-0802">TPR repeat</keyword>
<reference evidence="4 5" key="1">
    <citation type="journal article" date="2019" name="Nat. Ecol. Evol.">
        <title>Megaphylogeny resolves global patterns of mushroom evolution.</title>
        <authorList>
            <person name="Varga T."/>
            <person name="Krizsan K."/>
            <person name="Foldi C."/>
            <person name="Dima B."/>
            <person name="Sanchez-Garcia M."/>
            <person name="Sanchez-Ramirez S."/>
            <person name="Szollosi G.J."/>
            <person name="Szarkandi J.G."/>
            <person name="Papp V."/>
            <person name="Albert L."/>
            <person name="Andreopoulos W."/>
            <person name="Angelini C."/>
            <person name="Antonin V."/>
            <person name="Barry K.W."/>
            <person name="Bougher N.L."/>
            <person name="Buchanan P."/>
            <person name="Buyck B."/>
            <person name="Bense V."/>
            <person name="Catcheside P."/>
            <person name="Chovatia M."/>
            <person name="Cooper J."/>
            <person name="Damon W."/>
            <person name="Desjardin D."/>
            <person name="Finy P."/>
            <person name="Geml J."/>
            <person name="Haridas S."/>
            <person name="Hughes K."/>
            <person name="Justo A."/>
            <person name="Karasinski D."/>
            <person name="Kautmanova I."/>
            <person name="Kiss B."/>
            <person name="Kocsube S."/>
            <person name="Kotiranta H."/>
            <person name="LaButti K.M."/>
            <person name="Lechner B.E."/>
            <person name="Liimatainen K."/>
            <person name="Lipzen A."/>
            <person name="Lukacs Z."/>
            <person name="Mihaltcheva S."/>
            <person name="Morgado L.N."/>
            <person name="Niskanen T."/>
            <person name="Noordeloos M.E."/>
            <person name="Ohm R.A."/>
            <person name="Ortiz-Santana B."/>
            <person name="Ovrebo C."/>
            <person name="Racz N."/>
            <person name="Riley R."/>
            <person name="Savchenko A."/>
            <person name="Shiryaev A."/>
            <person name="Soop K."/>
            <person name="Spirin V."/>
            <person name="Szebenyi C."/>
            <person name="Tomsovsky M."/>
            <person name="Tulloss R.E."/>
            <person name="Uehling J."/>
            <person name="Grigoriev I.V."/>
            <person name="Vagvolgyi C."/>
            <person name="Papp T."/>
            <person name="Martin F.M."/>
            <person name="Miettinen O."/>
            <person name="Hibbett D.S."/>
            <person name="Nagy L.G."/>
        </authorList>
    </citation>
    <scope>NUCLEOTIDE SEQUENCE [LARGE SCALE GENOMIC DNA]</scope>
    <source>
        <strain evidence="4 5">CBS 962.96</strain>
    </source>
</reference>
<dbReference type="Gene3D" id="3.40.30.10">
    <property type="entry name" value="Glutaredoxin"/>
    <property type="match status" value="1"/>
</dbReference>
<evidence type="ECO:0000313" key="4">
    <source>
        <dbReference type="EMBL" id="THU89780.1"/>
    </source>
</evidence>
<gene>
    <name evidence="4" type="ORF">K435DRAFT_781471</name>
</gene>
<dbReference type="InterPro" id="IPR019734">
    <property type="entry name" value="TPR_rpt"/>
</dbReference>
<keyword evidence="1" id="KW-1015">Disulfide bond</keyword>
<dbReference type="Pfam" id="PF00085">
    <property type="entry name" value="Thioredoxin"/>
    <property type="match status" value="1"/>
</dbReference>
<dbReference type="Pfam" id="PF13414">
    <property type="entry name" value="TPR_11"/>
    <property type="match status" value="1"/>
</dbReference>
<keyword evidence="5" id="KW-1185">Reference proteome</keyword>
<feature type="repeat" description="TPR" evidence="2">
    <location>
        <begin position="141"/>
        <end position="174"/>
    </location>
</feature>
<dbReference type="InterPro" id="IPR011990">
    <property type="entry name" value="TPR-like_helical_dom_sf"/>
</dbReference>
<dbReference type="Proteomes" id="UP000297245">
    <property type="component" value="Unassembled WGS sequence"/>
</dbReference>
<evidence type="ECO:0000256" key="2">
    <source>
        <dbReference type="PROSITE-ProRule" id="PRU00339"/>
    </source>
</evidence>
<dbReference type="InterPro" id="IPR017937">
    <property type="entry name" value="Thioredoxin_CS"/>
</dbReference>
<dbReference type="SUPFAM" id="SSF52833">
    <property type="entry name" value="Thioredoxin-like"/>
    <property type="match status" value="1"/>
</dbReference>
<feature type="domain" description="Thioredoxin" evidence="3">
    <location>
        <begin position="1"/>
        <end position="127"/>
    </location>
</feature>
<evidence type="ECO:0000256" key="1">
    <source>
        <dbReference type="ARBA" id="ARBA00023157"/>
    </source>
</evidence>
<dbReference type="PROSITE" id="PS51352">
    <property type="entry name" value="THIOREDOXIN_2"/>
    <property type="match status" value="1"/>
</dbReference>
<organism evidence="4 5">
    <name type="scientific">Dendrothele bispora (strain CBS 962.96)</name>
    <dbReference type="NCBI Taxonomy" id="1314807"/>
    <lineage>
        <taxon>Eukaryota</taxon>
        <taxon>Fungi</taxon>
        <taxon>Dikarya</taxon>
        <taxon>Basidiomycota</taxon>
        <taxon>Agaricomycotina</taxon>
        <taxon>Agaricomycetes</taxon>
        <taxon>Agaricomycetidae</taxon>
        <taxon>Agaricales</taxon>
        <taxon>Agaricales incertae sedis</taxon>
        <taxon>Dendrothele</taxon>
    </lineage>
</organism>
<feature type="non-terminal residue" evidence="4">
    <location>
        <position position="1"/>
    </location>
</feature>
<dbReference type="EMBL" id="ML179357">
    <property type="protein sequence ID" value="THU89780.1"/>
    <property type="molecule type" value="Genomic_DNA"/>
</dbReference>
<name>A0A4S8LLA9_DENBC</name>
<dbReference type="OrthoDB" id="2121326at2759"/>
<dbReference type="PRINTS" id="PR00421">
    <property type="entry name" value="THIOREDOXIN"/>
</dbReference>
<dbReference type="PROSITE" id="PS00194">
    <property type="entry name" value="THIOREDOXIN_1"/>
    <property type="match status" value="1"/>
</dbReference>
<dbReference type="PANTHER" id="PTHR46115">
    <property type="entry name" value="THIOREDOXIN-LIKE PROTEIN 1"/>
    <property type="match status" value="1"/>
</dbReference>
<dbReference type="GO" id="GO:0006950">
    <property type="term" value="P:response to stress"/>
    <property type="evidence" value="ECO:0007669"/>
    <property type="project" value="UniProtKB-ARBA"/>
</dbReference>
<evidence type="ECO:0000313" key="5">
    <source>
        <dbReference type="Proteomes" id="UP000297245"/>
    </source>
</evidence>
<dbReference type="PROSITE" id="PS50005">
    <property type="entry name" value="TPR"/>
    <property type="match status" value="1"/>
</dbReference>
<evidence type="ECO:0000259" key="3">
    <source>
        <dbReference type="PROSITE" id="PS51352"/>
    </source>
</evidence>
<dbReference type="SUPFAM" id="SSF48452">
    <property type="entry name" value="TPR-like"/>
    <property type="match status" value="1"/>
</dbReference>
<dbReference type="Gene3D" id="1.25.40.10">
    <property type="entry name" value="Tetratricopeptide repeat domain"/>
    <property type="match status" value="1"/>
</dbReference>